<protein>
    <submittedName>
        <fullName evidence="2">Thioredoxin reductase (NADPH)</fullName>
    </submittedName>
</protein>
<keyword evidence="1" id="KW-0560">Oxidoreductase</keyword>
<dbReference type="SUPFAM" id="SSF51905">
    <property type="entry name" value="FAD/NAD(P)-binding domain"/>
    <property type="match status" value="1"/>
</dbReference>
<dbReference type="PRINTS" id="PR00368">
    <property type="entry name" value="FADPNR"/>
</dbReference>
<dbReference type="GO" id="GO:0016491">
    <property type="term" value="F:oxidoreductase activity"/>
    <property type="evidence" value="ECO:0007669"/>
    <property type="project" value="UniProtKB-KW"/>
</dbReference>
<accession>A0A1H9Z382</accession>
<proteinExistence type="predicted"/>
<dbReference type="Proteomes" id="UP000198697">
    <property type="component" value="Unassembled WGS sequence"/>
</dbReference>
<dbReference type="RefSeq" id="WP_092767380.1">
    <property type="nucleotide sequence ID" value="NZ_FOHS01000001.1"/>
</dbReference>
<dbReference type="InterPro" id="IPR051691">
    <property type="entry name" value="Metab_Enz_Cyan_OpOx_G3PDH"/>
</dbReference>
<dbReference type="Gene3D" id="3.50.50.60">
    <property type="entry name" value="FAD/NAD(P)-binding domain"/>
    <property type="match status" value="1"/>
</dbReference>
<dbReference type="PRINTS" id="PR00469">
    <property type="entry name" value="PNDRDTASEII"/>
</dbReference>
<dbReference type="InterPro" id="IPR023856">
    <property type="entry name" value="Bdr"/>
</dbReference>
<name>A0A1H9Z382_9BACT</name>
<dbReference type="InterPro" id="IPR036188">
    <property type="entry name" value="FAD/NAD-bd_sf"/>
</dbReference>
<dbReference type="AlphaFoldDB" id="A0A1H9Z382"/>
<dbReference type="Pfam" id="PF13738">
    <property type="entry name" value="Pyr_redox_3"/>
    <property type="match status" value="1"/>
</dbReference>
<evidence type="ECO:0000256" key="1">
    <source>
        <dbReference type="ARBA" id="ARBA00023002"/>
    </source>
</evidence>
<evidence type="ECO:0000313" key="2">
    <source>
        <dbReference type="EMBL" id="SES75920.1"/>
    </source>
</evidence>
<keyword evidence="3" id="KW-1185">Reference proteome</keyword>
<organism evidence="2 3">
    <name type="scientific">Hymenobacter actinosclerus</name>
    <dbReference type="NCBI Taxonomy" id="82805"/>
    <lineage>
        <taxon>Bacteria</taxon>
        <taxon>Pseudomonadati</taxon>
        <taxon>Bacteroidota</taxon>
        <taxon>Cytophagia</taxon>
        <taxon>Cytophagales</taxon>
        <taxon>Hymenobacteraceae</taxon>
        <taxon>Hymenobacter</taxon>
    </lineage>
</organism>
<dbReference type="OrthoDB" id="9778740at2"/>
<dbReference type="PANTHER" id="PTHR42949">
    <property type="entry name" value="ANAEROBIC GLYCEROL-3-PHOSPHATE DEHYDROGENASE SUBUNIT B"/>
    <property type="match status" value="1"/>
</dbReference>
<reference evidence="3" key="1">
    <citation type="submission" date="2016-10" db="EMBL/GenBank/DDBJ databases">
        <authorList>
            <person name="Varghese N."/>
            <person name="Submissions S."/>
        </authorList>
    </citation>
    <scope>NUCLEOTIDE SEQUENCE [LARGE SCALE GENOMIC DNA]</scope>
    <source>
        <strain evidence="3">DSM 15310</strain>
    </source>
</reference>
<dbReference type="EMBL" id="FOHS01000001">
    <property type="protein sequence ID" value="SES75920.1"/>
    <property type="molecule type" value="Genomic_DNA"/>
</dbReference>
<sequence>MNASETESRFDVAVIGAGPVGLACALEVQRRGLSAVVLDKGALVNSLVGYPTNMEFFSTPELLEIGGYPMTTLHYKPLREDALDYYRRVAQAENLTLRLYERVIGLEGEQGRFTLVTDKGRLRTRYVIVATGFYDLPNYLNVPGENLPHVSHYYKEPYAHAEQDVVIIGAKNSAAKAALQLLRAGARPTLLVRGPDIPDSVKYWIRPDLVNRINEGRIGALFNSTATRITPGAVEVATPEGPRTLPAQFVYALTGYHPDFSFLAALGIACGTDAAQTPAHDADTLETNRPGLYLAGTVCGGRNTSRWFIENGRYHAQLIAARLAGAPAPNLPEVLQPVQLGNR</sequence>
<dbReference type="STRING" id="82805.SAMN04487998_0186"/>
<dbReference type="PANTHER" id="PTHR42949:SF3">
    <property type="entry name" value="ANAEROBIC GLYCEROL-3-PHOSPHATE DEHYDROGENASE SUBUNIT B"/>
    <property type="match status" value="1"/>
</dbReference>
<gene>
    <name evidence="2" type="ORF">SAMN04487998_0186</name>
</gene>
<evidence type="ECO:0000313" key="3">
    <source>
        <dbReference type="Proteomes" id="UP000198697"/>
    </source>
</evidence>
<dbReference type="NCBIfam" id="TIGR04018">
    <property type="entry name" value="Bthiol_YpdA"/>
    <property type="match status" value="1"/>
</dbReference>